<feature type="compositionally biased region" description="Basic and acidic residues" evidence="1">
    <location>
        <begin position="309"/>
        <end position="321"/>
    </location>
</feature>
<organism evidence="3">
    <name type="scientific">Odontella aurita</name>
    <dbReference type="NCBI Taxonomy" id="265563"/>
    <lineage>
        <taxon>Eukaryota</taxon>
        <taxon>Sar</taxon>
        <taxon>Stramenopiles</taxon>
        <taxon>Ochrophyta</taxon>
        <taxon>Bacillariophyta</taxon>
        <taxon>Mediophyceae</taxon>
        <taxon>Biddulphiophycidae</taxon>
        <taxon>Eupodiscales</taxon>
        <taxon>Odontellaceae</taxon>
        <taxon>Odontella</taxon>
    </lineage>
</organism>
<name>A0A7S4HKI9_9STRA</name>
<dbReference type="GO" id="GO:0016020">
    <property type="term" value="C:membrane"/>
    <property type="evidence" value="ECO:0007669"/>
    <property type="project" value="InterPro"/>
</dbReference>
<proteinExistence type="predicted"/>
<dbReference type="Pfam" id="PF03567">
    <property type="entry name" value="Sulfotransfer_2"/>
    <property type="match status" value="1"/>
</dbReference>
<reference evidence="3" key="1">
    <citation type="submission" date="2021-01" db="EMBL/GenBank/DDBJ databases">
        <authorList>
            <person name="Corre E."/>
            <person name="Pelletier E."/>
            <person name="Niang G."/>
            <person name="Scheremetjew M."/>
            <person name="Finn R."/>
            <person name="Kale V."/>
            <person name="Holt S."/>
            <person name="Cochrane G."/>
            <person name="Meng A."/>
            <person name="Brown T."/>
            <person name="Cohen L."/>
        </authorList>
    </citation>
    <scope>NUCLEOTIDE SEQUENCE</scope>
    <source>
        <strain evidence="3">Isolate 1302-5</strain>
    </source>
</reference>
<dbReference type="EMBL" id="HBKQ01001657">
    <property type="protein sequence ID" value="CAE2202102.1"/>
    <property type="molecule type" value="Transcribed_RNA"/>
</dbReference>
<dbReference type="Gene3D" id="3.40.50.300">
    <property type="entry name" value="P-loop containing nucleotide triphosphate hydrolases"/>
    <property type="match status" value="1"/>
</dbReference>
<evidence type="ECO:0000256" key="2">
    <source>
        <dbReference type="SAM" id="Phobius"/>
    </source>
</evidence>
<protein>
    <recommendedName>
        <fullName evidence="4">Sulfotransferase domain-containing protein</fullName>
    </recommendedName>
</protein>
<dbReference type="GO" id="GO:0008146">
    <property type="term" value="F:sulfotransferase activity"/>
    <property type="evidence" value="ECO:0007669"/>
    <property type="project" value="InterPro"/>
</dbReference>
<dbReference type="InterPro" id="IPR027417">
    <property type="entry name" value="P-loop_NTPase"/>
</dbReference>
<dbReference type="AlphaFoldDB" id="A0A7S4HKI9"/>
<evidence type="ECO:0008006" key="4">
    <source>
        <dbReference type="Google" id="ProtNLM"/>
    </source>
</evidence>
<dbReference type="InterPro" id="IPR005331">
    <property type="entry name" value="Sulfotransferase"/>
</dbReference>
<sequence length="517" mass="58018">MPRNTATVAHNGQKHGSNTGIALRFIPLLSKRRRRFALLATFIPAITLVSYYLSSLSNDVYARAIVPSTDQFLISMDNPAPSFPPLPESLLNCRPEGTSTNGSEVWKEQPTCSYYRPLQFFEEGMPGFPHRRLLNSSAEWDVIPYWEQVSWGLREKVGGNGTASIMYLNVPKSGSTTLTEALKQFAVKSHGRFYTGGGCCHGRPALLDQKISKSAEMEAELAKTLRFINSNQDRETIRKLDQHLHPSQHFLFTILRDPVSRFVSSTRHVLSLRHSARKTVGVKFQQTCGCEWHRTGTSSAHGGPRGKRRSDLAPHKERKGAIDLQGKHFQRRRERGKLDPAPGMERRGRTNLNQLLQQRQKRGKLPHRALTSVGVEESVTPSAANIFRCTLSFLEEHGPDIDIHFQPSATRIHGQYLQGINVSVAVFRMDILSEILNAFGFDPGRKEQALGKGKVSVWRDMTKIEQTVFGGLSVHDLDDSMIQRVCNLYRVDVKLHHYLGFGVPFCDKLKGSSAVPV</sequence>
<gene>
    <name evidence="3" type="ORF">OAUR00152_LOCUS1139</name>
</gene>
<keyword evidence="2" id="KW-1133">Transmembrane helix</keyword>
<feature type="region of interest" description="Disordered" evidence="1">
    <location>
        <begin position="293"/>
        <end position="347"/>
    </location>
</feature>
<feature type="transmembrane region" description="Helical" evidence="2">
    <location>
        <begin position="36"/>
        <end position="53"/>
    </location>
</feature>
<accession>A0A7S4HKI9</accession>
<evidence type="ECO:0000313" key="3">
    <source>
        <dbReference type="EMBL" id="CAE2202102.1"/>
    </source>
</evidence>
<keyword evidence="2" id="KW-0812">Transmembrane</keyword>
<keyword evidence="2" id="KW-0472">Membrane</keyword>
<evidence type="ECO:0000256" key="1">
    <source>
        <dbReference type="SAM" id="MobiDB-lite"/>
    </source>
</evidence>